<feature type="transmembrane region" description="Helical" evidence="9">
    <location>
        <begin position="20"/>
        <end position="42"/>
    </location>
</feature>
<dbReference type="Gene3D" id="1.10.3720.10">
    <property type="entry name" value="MetI-like"/>
    <property type="match status" value="1"/>
</dbReference>
<name>A0ABV7MHB4_9HYPH</name>
<dbReference type="InterPro" id="IPR010065">
    <property type="entry name" value="AA_ABC_transptr_permease_3TM"/>
</dbReference>
<keyword evidence="3 9" id="KW-0813">Transport</keyword>
<keyword evidence="6 9" id="KW-0812">Transmembrane</keyword>
<evidence type="ECO:0000256" key="2">
    <source>
        <dbReference type="ARBA" id="ARBA00010072"/>
    </source>
</evidence>
<dbReference type="NCBIfam" id="TIGR01726">
    <property type="entry name" value="HEQRo_perm_3TM"/>
    <property type="match status" value="1"/>
</dbReference>
<evidence type="ECO:0000256" key="6">
    <source>
        <dbReference type="ARBA" id="ARBA00022692"/>
    </source>
</evidence>
<organism evidence="11 12">
    <name type="scientific">Mesorhizobium cantuariense</name>
    <dbReference type="NCBI Taxonomy" id="1300275"/>
    <lineage>
        <taxon>Bacteria</taxon>
        <taxon>Pseudomonadati</taxon>
        <taxon>Pseudomonadota</taxon>
        <taxon>Alphaproteobacteria</taxon>
        <taxon>Hyphomicrobiales</taxon>
        <taxon>Phyllobacteriaceae</taxon>
        <taxon>Mesorhizobium</taxon>
    </lineage>
</organism>
<evidence type="ECO:0000256" key="3">
    <source>
        <dbReference type="ARBA" id="ARBA00022448"/>
    </source>
</evidence>
<dbReference type="Proteomes" id="UP001595648">
    <property type="component" value="Unassembled WGS sequence"/>
</dbReference>
<dbReference type="RefSeq" id="WP_378976704.1">
    <property type="nucleotide sequence ID" value="NZ_JBHRVD010000001.1"/>
</dbReference>
<keyword evidence="8 9" id="KW-0472">Membrane</keyword>
<dbReference type="InterPro" id="IPR035906">
    <property type="entry name" value="MetI-like_sf"/>
</dbReference>
<comment type="similarity">
    <text evidence="2">Belongs to the binding-protein-dependent transport system permease family. HisMQ subfamily.</text>
</comment>
<dbReference type="Pfam" id="PF00528">
    <property type="entry name" value="BPD_transp_1"/>
    <property type="match status" value="1"/>
</dbReference>
<keyword evidence="7 9" id="KW-1133">Transmembrane helix</keyword>
<dbReference type="CDD" id="cd06261">
    <property type="entry name" value="TM_PBP2"/>
    <property type="match status" value="1"/>
</dbReference>
<feature type="transmembrane region" description="Helical" evidence="9">
    <location>
        <begin position="193"/>
        <end position="215"/>
    </location>
</feature>
<evidence type="ECO:0000313" key="11">
    <source>
        <dbReference type="EMBL" id="MFC3320609.1"/>
    </source>
</evidence>
<accession>A0ABV7MHB4</accession>
<evidence type="ECO:0000256" key="4">
    <source>
        <dbReference type="ARBA" id="ARBA00022475"/>
    </source>
</evidence>
<evidence type="ECO:0000256" key="9">
    <source>
        <dbReference type="RuleBase" id="RU363032"/>
    </source>
</evidence>
<sequence length="239" mass="26326">MSSFGVIGETLFAVIPGIPVTFKLTAISFVLGAILSVPLALLRSSKNLLLSLPARLYITVFRGTPLLLQLFLIYYGLARFEFIRHSLLWVAFREPTFCAILAFTLNMAAYASETVRGGLNSVDPGQVEAGRAAGMSRPLLYRRIILPQAFRQALPAYGSELIIMVKSTALASMVTVYEITGVATRVRAESYRFVEVLLAAALIYLAIAFLISRAVARLEIWLNPQASRRTVRDKVPNTI</sequence>
<proteinExistence type="inferred from homology"/>
<dbReference type="InterPro" id="IPR000515">
    <property type="entry name" value="MetI-like"/>
</dbReference>
<keyword evidence="12" id="KW-1185">Reference proteome</keyword>
<evidence type="ECO:0000259" key="10">
    <source>
        <dbReference type="PROSITE" id="PS50928"/>
    </source>
</evidence>
<gene>
    <name evidence="11" type="ORF">ACFOJ9_01920</name>
</gene>
<comment type="subcellular location">
    <subcellularLocation>
        <location evidence="1">Cell inner membrane</location>
        <topology evidence="1">Multi-pass membrane protein</topology>
    </subcellularLocation>
    <subcellularLocation>
        <location evidence="9">Cell membrane</location>
        <topology evidence="9">Multi-pass membrane protein</topology>
    </subcellularLocation>
</comment>
<evidence type="ECO:0000313" key="12">
    <source>
        <dbReference type="Proteomes" id="UP001595648"/>
    </source>
</evidence>
<evidence type="ECO:0000256" key="5">
    <source>
        <dbReference type="ARBA" id="ARBA00022519"/>
    </source>
</evidence>
<evidence type="ECO:0000256" key="7">
    <source>
        <dbReference type="ARBA" id="ARBA00022989"/>
    </source>
</evidence>
<keyword evidence="5" id="KW-0997">Cell inner membrane</keyword>
<reference evidence="12" key="1">
    <citation type="journal article" date="2019" name="Int. J. Syst. Evol. Microbiol.">
        <title>The Global Catalogue of Microorganisms (GCM) 10K type strain sequencing project: providing services to taxonomists for standard genome sequencing and annotation.</title>
        <authorList>
            <consortium name="The Broad Institute Genomics Platform"/>
            <consortium name="The Broad Institute Genome Sequencing Center for Infectious Disease"/>
            <person name="Wu L."/>
            <person name="Ma J."/>
        </authorList>
    </citation>
    <scope>NUCLEOTIDE SEQUENCE [LARGE SCALE GENOMIC DNA]</scope>
    <source>
        <strain evidence="12">ICMP 19515</strain>
    </source>
</reference>
<protein>
    <submittedName>
        <fullName evidence="11">ABC transporter permease</fullName>
    </submittedName>
</protein>
<dbReference type="PANTHER" id="PTHR30614:SF10">
    <property type="entry name" value="ARGININE ABC TRANSPORTER PERMEASE PROTEIN ARTM"/>
    <property type="match status" value="1"/>
</dbReference>
<feature type="transmembrane region" description="Helical" evidence="9">
    <location>
        <begin position="54"/>
        <end position="75"/>
    </location>
</feature>
<keyword evidence="4" id="KW-1003">Cell membrane</keyword>
<evidence type="ECO:0000256" key="8">
    <source>
        <dbReference type="ARBA" id="ARBA00023136"/>
    </source>
</evidence>
<dbReference type="SUPFAM" id="SSF161098">
    <property type="entry name" value="MetI-like"/>
    <property type="match status" value="1"/>
</dbReference>
<dbReference type="PROSITE" id="PS50928">
    <property type="entry name" value="ABC_TM1"/>
    <property type="match status" value="1"/>
</dbReference>
<comment type="caution">
    <text evidence="11">The sequence shown here is derived from an EMBL/GenBank/DDBJ whole genome shotgun (WGS) entry which is preliminary data.</text>
</comment>
<feature type="domain" description="ABC transmembrane type-1" evidence="10">
    <location>
        <begin position="18"/>
        <end position="215"/>
    </location>
</feature>
<dbReference type="InterPro" id="IPR043429">
    <property type="entry name" value="ArtM/GltK/GlnP/TcyL/YhdX-like"/>
</dbReference>
<dbReference type="EMBL" id="JBHRVD010000001">
    <property type="protein sequence ID" value="MFC3320609.1"/>
    <property type="molecule type" value="Genomic_DNA"/>
</dbReference>
<dbReference type="PANTHER" id="PTHR30614">
    <property type="entry name" value="MEMBRANE COMPONENT OF AMINO ACID ABC TRANSPORTER"/>
    <property type="match status" value="1"/>
</dbReference>
<evidence type="ECO:0000256" key="1">
    <source>
        <dbReference type="ARBA" id="ARBA00004429"/>
    </source>
</evidence>